<evidence type="ECO:0000313" key="3">
    <source>
        <dbReference type="Proteomes" id="UP000008229"/>
    </source>
</evidence>
<reference evidence="3" key="2">
    <citation type="submission" date="2010-01" db="EMBL/GenBank/DDBJ databases">
        <title>The complete genome of Conexibacter woesei DSM 14684.</title>
        <authorList>
            <consortium name="US DOE Joint Genome Institute (JGI-PGF)"/>
            <person name="Lucas S."/>
            <person name="Copeland A."/>
            <person name="Lapidus A."/>
            <person name="Glavina del Rio T."/>
            <person name="Dalin E."/>
            <person name="Tice H."/>
            <person name="Bruce D."/>
            <person name="Goodwin L."/>
            <person name="Pitluck S."/>
            <person name="Kyrpides N."/>
            <person name="Mavromatis K."/>
            <person name="Ivanova N."/>
            <person name="Mikhailova N."/>
            <person name="Chertkov O."/>
            <person name="Brettin T."/>
            <person name="Detter J.C."/>
            <person name="Han C."/>
            <person name="Larimer F."/>
            <person name="Land M."/>
            <person name="Hauser L."/>
            <person name="Markowitz V."/>
            <person name="Cheng J.-F."/>
            <person name="Hugenholtz P."/>
            <person name="Woyke T."/>
            <person name="Wu D."/>
            <person name="Pukall R."/>
            <person name="Steenblock K."/>
            <person name="Schneider S."/>
            <person name="Klenk H.-P."/>
            <person name="Eisen J.A."/>
        </authorList>
    </citation>
    <scope>NUCLEOTIDE SEQUENCE [LARGE SCALE GENOMIC DNA]</scope>
    <source>
        <strain evidence="3">DSM 14684 / CIP 108061 / JCM 11494 / NBRC 100937 / ID131577</strain>
    </source>
</reference>
<organism evidence="2 3">
    <name type="scientific">Conexibacter woesei (strain DSM 14684 / CCUG 47730 / CIP 108061 / JCM 11494 / NBRC 100937 / ID131577)</name>
    <dbReference type="NCBI Taxonomy" id="469383"/>
    <lineage>
        <taxon>Bacteria</taxon>
        <taxon>Bacillati</taxon>
        <taxon>Actinomycetota</taxon>
        <taxon>Thermoleophilia</taxon>
        <taxon>Solirubrobacterales</taxon>
        <taxon>Conexibacteraceae</taxon>
        <taxon>Conexibacter</taxon>
    </lineage>
</organism>
<dbReference type="Gene3D" id="3.30.390.10">
    <property type="entry name" value="Enolase-like, N-terminal domain"/>
    <property type="match status" value="1"/>
</dbReference>
<dbReference type="SUPFAM" id="SSF54826">
    <property type="entry name" value="Enolase N-terminal domain-like"/>
    <property type="match status" value="1"/>
</dbReference>
<dbReference type="Gene3D" id="3.20.20.120">
    <property type="entry name" value="Enolase-like C-terminal domain"/>
    <property type="match status" value="1"/>
</dbReference>
<keyword evidence="3" id="KW-1185">Reference proteome</keyword>
<dbReference type="Pfam" id="PF02746">
    <property type="entry name" value="MR_MLE_N"/>
    <property type="match status" value="1"/>
</dbReference>
<name>D3F382_CONWI</name>
<dbReference type="InterPro" id="IPR034593">
    <property type="entry name" value="DgoD-like"/>
</dbReference>
<dbReference type="OrthoDB" id="9796450at2"/>
<dbReference type="InterPro" id="IPR013342">
    <property type="entry name" value="Mandelate_racemase_C"/>
</dbReference>
<dbReference type="HOGENOM" id="CLU_030273_3_1_11"/>
<sequence>MTDLSAAGDLRIVGIDAARVTFPLRHPVRFGPALYTEREYVLLRLRTDAGVVGDARAMTRGTPLLEALRPVAERLVGADPLSARTLVRDLRRSNVPGQAALSRAHSIADLALWDLVARAVDAPLHRLLGGAGRERVEALAVSGYLIDVRGEDAIVDELVQLKAQGFRHLKLMLGAREPAWMHRFLSRCRETVGSDVLLSLDFHFSLASLDEALAVCRPLEELELAFIEDPFPPLHWRDLRALAGQLETPLAAGEDVTDPVMFADLLEGADLLRVDPSTCGGVEDAVAGIRMAAAAGKPALPHGAVLVGTQLAAAFDAVELMEVAAPVDTGDRIDELYEGPAPQLHGAWLTVDQTPGVDVRLEWDRVEAAAVSGWSV</sequence>
<dbReference type="InterPro" id="IPR029017">
    <property type="entry name" value="Enolase-like_N"/>
</dbReference>
<accession>D3F382</accession>
<dbReference type="eggNOG" id="COG4948">
    <property type="taxonomic scope" value="Bacteria"/>
</dbReference>
<dbReference type="SUPFAM" id="SSF51604">
    <property type="entry name" value="Enolase C-terminal domain-like"/>
    <property type="match status" value="1"/>
</dbReference>
<dbReference type="KEGG" id="cwo:Cwoe_1936"/>
<dbReference type="RefSeq" id="WP_012933413.1">
    <property type="nucleotide sequence ID" value="NC_013739.1"/>
</dbReference>
<dbReference type="SMART" id="SM00922">
    <property type="entry name" value="MR_MLE"/>
    <property type="match status" value="1"/>
</dbReference>
<protein>
    <submittedName>
        <fullName evidence="2">Mandelate racemase/muconate lactonizing protein</fullName>
    </submittedName>
</protein>
<dbReference type="InterPro" id="IPR036849">
    <property type="entry name" value="Enolase-like_C_sf"/>
</dbReference>
<gene>
    <name evidence="2" type="ordered locus">Cwoe_1936</name>
</gene>
<dbReference type="SFLD" id="SFLDS00001">
    <property type="entry name" value="Enolase"/>
    <property type="match status" value="1"/>
</dbReference>
<proteinExistence type="predicted"/>
<evidence type="ECO:0000259" key="1">
    <source>
        <dbReference type="SMART" id="SM00922"/>
    </source>
</evidence>
<reference evidence="2 3" key="1">
    <citation type="journal article" date="2010" name="Stand. Genomic Sci.">
        <title>Complete genome sequence of Conexibacter woesei type strain (ID131577).</title>
        <authorList>
            <person name="Pukall R."/>
            <person name="Lapidus A."/>
            <person name="Glavina Del Rio T."/>
            <person name="Copeland A."/>
            <person name="Tice H."/>
            <person name="Cheng J.-F."/>
            <person name="Lucas S."/>
            <person name="Chen F."/>
            <person name="Nolan M."/>
            <person name="Bruce D."/>
            <person name="Goodwin L."/>
            <person name="Pitluck S."/>
            <person name="Mavromatis K."/>
            <person name="Ivanova N."/>
            <person name="Ovchinnikova G."/>
            <person name="Pati A."/>
            <person name="Chen A."/>
            <person name="Palaniappan K."/>
            <person name="Land M."/>
            <person name="Hauser L."/>
            <person name="Chang Y.-J."/>
            <person name="Jeffries C.D."/>
            <person name="Chain P."/>
            <person name="Meincke L."/>
            <person name="Sims D."/>
            <person name="Brettin T."/>
            <person name="Detter J.C."/>
            <person name="Rohde M."/>
            <person name="Goeker M."/>
            <person name="Bristow J."/>
            <person name="Eisen J.A."/>
            <person name="Markowitz V."/>
            <person name="Kyrpides N.C."/>
            <person name="Klenk H.-P."/>
            <person name="Hugenholtz P."/>
        </authorList>
    </citation>
    <scope>NUCLEOTIDE SEQUENCE [LARGE SCALE GENOMIC DNA]</scope>
    <source>
        <strain evidence="3">DSM 14684 / CIP 108061 / JCM 11494 / NBRC 100937 / ID131577</strain>
    </source>
</reference>
<dbReference type="PANTHER" id="PTHR48080">
    <property type="entry name" value="D-GALACTONATE DEHYDRATASE-RELATED"/>
    <property type="match status" value="1"/>
</dbReference>
<dbReference type="STRING" id="469383.Cwoe_1936"/>
<dbReference type="EMBL" id="CP001854">
    <property type="protein sequence ID" value="ADB50362.1"/>
    <property type="molecule type" value="Genomic_DNA"/>
</dbReference>
<dbReference type="Pfam" id="PF13378">
    <property type="entry name" value="MR_MLE_C"/>
    <property type="match status" value="1"/>
</dbReference>
<dbReference type="Proteomes" id="UP000008229">
    <property type="component" value="Chromosome"/>
</dbReference>
<evidence type="ECO:0000313" key="2">
    <source>
        <dbReference type="EMBL" id="ADB50362.1"/>
    </source>
</evidence>
<feature type="domain" description="Mandelate racemase/muconate lactonizing enzyme C-terminal" evidence="1">
    <location>
        <begin position="151"/>
        <end position="249"/>
    </location>
</feature>
<dbReference type="InterPro" id="IPR029065">
    <property type="entry name" value="Enolase_C-like"/>
</dbReference>
<dbReference type="InterPro" id="IPR013341">
    <property type="entry name" value="Mandelate_racemase_N_dom"/>
</dbReference>
<dbReference type="AlphaFoldDB" id="D3F382"/>